<comment type="caution">
    <text evidence="11">The sequence shown here is derived from an EMBL/GenBank/DDBJ whole genome shotgun (WGS) entry which is preliminary data.</text>
</comment>
<feature type="non-terminal residue" evidence="11">
    <location>
        <position position="868"/>
    </location>
</feature>
<feature type="domain" description="Shugoshin C-terminal" evidence="10">
    <location>
        <begin position="807"/>
        <end position="828"/>
    </location>
</feature>
<feature type="region of interest" description="Disordered" evidence="9">
    <location>
        <begin position="294"/>
        <end position="322"/>
    </location>
</feature>
<evidence type="ECO:0000259" key="10">
    <source>
        <dbReference type="Pfam" id="PF07557"/>
    </source>
</evidence>
<feature type="compositionally biased region" description="Low complexity" evidence="9">
    <location>
        <begin position="208"/>
        <end position="224"/>
    </location>
</feature>
<dbReference type="AlphaFoldDB" id="A0A7K4KFL0"/>
<protein>
    <submittedName>
        <fullName evidence="11">SGO1 protein</fullName>
    </submittedName>
</protein>
<keyword evidence="7" id="KW-0131">Cell cycle</keyword>
<comment type="subcellular location">
    <subcellularLocation>
        <location evidence="1">Chromosome</location>
        <location evidence="1">Centromere</location>
    </subcellularLocation>
</comment>
<evidence type="ECO:0000256" key="2">
    <source>
        <dbReference type="ARBA" id="ARBA00010845"/>
    </source>
</evidence>
<evidence type="ECO:0000313" key="11">
    <source>
        <dbReference type="EMBL" id="NWI15149.1"/>
    </source>
</evidence>
<evidence type="ECO:0000256" key="5">
    <source>
        <dbReference type="ARBA" id="ARBA00022829"/>
    </source>
</evidence>
<dbReference type="PANTHER" id="PTHR21577">
    <property type="entry name" value="SHUGOSHIN"/>
    <property type="match status" value="1"/>
</dbReference>
<sequence length="868" mass="96421">KQELFKSPFYCCAPQFCTSFTTLPKDQKNNITEDSWTDDITDGQLVRPAVVLLKAPVSKQCDGERQNGSSPAVQTSTVDLQPPIPSKTQEFVPIVSKDTLPQELGENVKKPHEAVETRQASVECHVLEERLLATQQDSSNLPVLTWESYPLPHEDDEMVKGFYDRLSQGHVTQRRKRSTLFATSTPFSGEDLFLHIGPTGVSQWSVTKDSSNSNKNNAQQQLKSPSSLASPAQTAVDSDIKALGKEVLSDQPQTKETVCDTETDPKCSQVPELVPVKVKSKGNGKTTAVKTDIKKASTRKRNSIKSNTKDVPDISQGEESTQNANKLQLKAIANSPGSEVSEVRQEACEGTLERKNRGYGACLYSHFPDKVQDPRRTYVVSPAQLHNLQSGDLLQQGEKEAVLEKQSVESLLKSPVCTFSTHKSPSDDHSLQCSLSLIKESSGICALQQDSLSVSTKSTRRKTIRKTRVISQRSDSDEENVPKSVKVSETKAEEQPKRSKTSRMKTVRKSSSNDQRNEIEVSAPYIGVQEVAKESEKHLPVYSKCSRKTYVIHPLDLPGNLDFIETDFEREEVVPSKCAPGSKASKIPRIKKLETAKNKKKWTGDLQEKGHTRNKMNALEKDLCLVPKPQSLYNPTETDLLARQNDRARQLPGSSAEPVSRQPVLPEKFSYITDLLSKPDAFPEEQIAEISLANNLMNISDSLESSTAEYSVALPLGSSLADLPVSKTLGTEDHKIPKKSSACPENVLTYKERRAEEVLEGRNQAESCSKEHSQSSSLQKPEIWPLQDLTNAGTLCSPGSEEALGRRSKRRREPASYAEPKLNSKLRRGDPFTNADFLHSPVYKSKKKKMTKAKRKTSIKVEEEWLPE</sequence>
<evidence type="ECO:0000256" key="1">
    <source>
        <dbReference type="ARBA" id="ARBA00004584"/>
    </source>
</evidence>
<dbReference type="Pfam" id="PF07557">
    <property type="entry name" value="Shugoshin_C"/>
    <property type="match status" value="1"/>
</dbReference>
<feature type="non-terminal residue" evidence="11">
    <location>
        <position position="1"/>
    </location>
</feature>
<proteinExistence type="inferred from homology"/>
<feature type="compositionally biased region" description="Polar residues" evidence="9">
    <location>
        <begin position="225"/>
        <end position="236"/>
    </location>
</feature>
<dbReference type="PANTHER" id="PTHR21577:SF3">
    <property type="entry name" value="SHUGOSHIN 1-RELATED"/>
    <property type="match status" value="1"/>
</dbReference>
<feature type="region of interest" description="Disordered" evidence="9">
    <location>
        <begin position="758"/>
        <end position="868"/>
    </location>
</feature>
<gene>
    <name evidence="11" type="primary">Sgo1_1</name>
    <name evidence="11" type="ORF">CRYSOU_R15721</name>
</gene>
<feature type="compositionally biased region" description="Basic and acidic residues" evidence="9">
    <location>
        <begin position="486"/>
        <end position="497"/>
    </location>
</feature>
<evidence type="ECO:0000256" key="6">
    <source>
        <dbReference type="ARBA" id="ARBA00023054"/>
    </source>
</evidence>
<feature type="compositionally biased region" description="Polar residues" evidence="9">
    <location>
        <begin position="66"/>
        <end position="79"/>
    </location>
</feature>
<evidence type="ECO:0000256" key="8">
    <source>
        <dbReference type="ARBA" id="ARBA00023328"/>
    </source>
</evidence>
<dbReference type="Proteomes" id="UP000545332">
    <property type="component" value="Unassembled WGS sequence"/>
</dbReference>
<feature type="region of interest" description="Disordered" evidence="9">
    <location>
        <begin position="60"/>
        <end position="85"/>
    </location>
</feature>
<dbReference type="InterPro" id="IPR011515">
    <property type="entry name" value="Shugoshin_C"/>
</dbReference>
<feature type="compositionally biased region" description="Basic residues" evidence="9">
    <location>
        <begin position="498"/>
        <end position="508"/>
    </location>
</feature>
<keyword evidence="5" id="KW-0159">Chromosome partition</keyword>
<dbReference type="EMBL" id="VWPX01010886">
    <property type="protein sequence ID" value="NWI15149.1"/>
    <property type="molecule type" value="Genomic_DNA"/>
</dbReference>
<feature type="compositionally biased region" description="Basic and acidic residues" evidence="9">
    <location>
        <begin position="238"/>
        <end position="248"/>
    </location>
</feature>
<evidence type="ECO:0000256" key="9">
    <source>
        <dbReference type="SAM" id="MobiDB-lite"/>
    </source>
</evidence>
<keyword evidence="3" id="KW-0158">Chromosome</keyword>
<keyword evidence="4" id="KW-0132">Cell division</keyword>
<feature type="compositionally biased region" description="Basic residues" evidence="9">
    <location>
        <begin position="458"/>
        <end position="468"/>
    </location>
</feature>
<dbReference type="GO" id="GO:0051177">
    <property type="term" value="P:meiotic sister chromatid cohesion"/>
    <property type="evidence" value="ECO:0007669"/>
    <property type="project" value="TreeGrafter"/>
</dbReference>
<comment type="similarity">
    <text evidence="2">Belongs to the shugoshin family.</text>
</comment>
<keyword evidence="12" id="KW-1185">Reference proteome</keyword>
<evidence type="ECO:0000256" key="4">
    <source>
        <dbReference type="ARBA" id="ARBA00022618"/>
    </source>
</evidence>
<feature type="compositionally biased region" description="Basic residues" evidence="9">
    <location>
        <begin position="844"/>
        <end position="858"/>
    </location>
</feature>
<feature type="region of interest" description="Disordered" evidence="9">
    <location>
        <begin position="456"/>
        <end position="515"/>
    </location>
</feature>
<evidence type="ECO:0000256" key="7">
    <source>
        <dbReference type="ARBA" id="ARBA00023306"/>
    </source>
</evidence>
<evidence type="ECO:0000256" key="3">
    <source>
        <dbReference type="ARBA" id="ARBA00022454"/>
    </source>
</evidence>
<dbReference type="GO" id="GO:0051301">
    <property type="term" value="P:cell division"/>
    <property type="evidence" value="ECO:0007669"/>
    <property type="project" value="UniProtKB-KW"/>
</dbReference>
<name>A0A7K4KFL0_9AVES</name>
<dbReference type="InterPro" id="IPR038889">
    <property type="entry name" value="Shugoshin1/2"/>
</dbReference>
<organism evidence="11 12">
    <name type="scientific">Crypturellus soui</name>
    <dbReference type="NCBI Taxonomy" id="458187"/>
    <lineage>
        <taxon>Eukaryota</taxon>
        <taxon>Metazoa</taxon>
        <taxon>Chordata</taxon>
        <taxon>Craniata</taxon>
        <taxon>Vertebrata</taxon>
        <taxon>Euteleostomi</taxon>
        <taxon>Archelosauria</taxon>
        <taxon>Archosauria</taxon>
        <taxon>Dinosauria</taxon>
        <taxon>Saurischia</taxon>
        <taxon>Theropoda</taxon>
        <taxon>Coelurosauria</taxon>
        <taxon>Aves</taxon>
        <taxon>Palaeognathae</taxon>
        <taxon>Tinamiformes</taxon>
        <taxon>Tinamidae</taxon>
        <taxon>Crypturellus</taxon>
    </lineage>
</organism>
<dbReference type="GO" id="GO:0000776">
    <property type="term" value="C:kinetochore"/>
    <property type="evidence" value="ECO:0007669"/>
    <property type="project" value="TreeGrafter"/>
</dbReference>
<accession>A0A7K4KFL0</accession>
<keyword evidence="8" id="KW-0137">Centromere</keyword>
<reference evidence="11 12" key="1">
    <citation type="submission" date="2019-09" db="EMBL/GenBank/DDBJ databases">
        <title>Bird 10,000 Genomes (B10K) Project - Family phase.</title>
        <authorList>
            <person name="Zhang G."/>
        </authorList>
    </citation>
    <scope>NUCLEOTIDE SEQUENCE [LARGE SCALE GENOMIC DNA]</scope>
    <source>
        <strain evidence="11">B10K-MSB-42743</strain>
        <tissue evidence="11">Heart</tissue>
    </source>
</reference>
<feature type="compositionally biased region" description="Basic and acidic residues" evidence="9">
    <location>
        <begin position="859"/>
        <end position="868"/>
    </location>
</feature>
<evidence type="ECO:0000313" key="12">
    <source>
        <dbReference type="Proteomes" id="UP000545332"/>
    </source>
</evidence>
<dbReference type="GO" id="GO:0045132">
    <property type="term" value="P:meiotic chromosome segregation"/>
    <property type="evidence" value="ECO:0007669"/>
    <property type="project" value="InterPro"/>
</dbReference>
<dbReference type="OrthoDB" id="5990092at2759"/>
<keyword evidence="6" id="KW-0175">Coiled coil</keyword>
<feature type="region of interest" description="Disordered" evidence="9">
    <location>
        <begin position="204"/>
        <end position="266"/>
    </location>
</feature>
<dbReference type="GO" id="GO:0005634">
    <property type="term" value="C:nucleus"/>
    <property type="evidence" value="ECO:0007669"/>
    <property type="project" value="InterPro"/>
</dbReference>